<keyword evidence="2" id="KW-1185">Reference proteome</keyword>
<dbReference type="Proteomes" id="UP000199371">
    <property type="component" value="Unassembled WGS sequence"/>
</dbReference>
<evidence type="ECO:0000313" key="2">
    <source>
        <dbReference type="Proteomes" id="UP000199371"/>
    </source>
</evidence>
<dbReference type="EMBL" id="FNXF01000021">
    <property type="protein sequence ID" value="SEI11516.1"/>
    <property type="molecule type" value="Genomic_DNA"/>
</dbReference>
<name>A0A1H6NLI4_9GAMM</name>
<dbReference type="InterPro" id="IPR013399">
    <property type="entry name" value="CRISPR-assoc_prot_Csy3"/>
</dbReference>
<dbReference type="AlphaFoldDB" id="A0A1H6NLI4"/>
<sequence length="340" mass="37766">MKLPQRFSYRRSLSPSIGVFTYVNKQGEERSLPFKTVKVLGQKEGVAEGFDNKMIPKASATAKKLGEGNPHTIEYCHVPYDANRVFCRFSLTVNANSIAPEVCNDTEVIEAMSEFVKSYIAVKGYNYLAERYLIQIISGAWLWRNQYSLGTTIRIRTHKGRNLVAENVQPHSGQKGWQQNLAGWADLVDEFSEALINPGTFLLCEVEAEIIPITCQEIYPSQAFSDRDSADTAGRIFQKTMVDGTESPILGAYKIGAAIAQIDDWLDDAVEPLRVGQYGVDKKISAALRTPENGLDFFSTITQVEQLTDEINAKKQSNNRAHFLAANLIKGGLFQKGAAN</sequence>
<dbReference type="NCBIfam" id="TIGR02566">
    <property type="entry name" value="cas_Csy3"/>
    <property type="match status" value="1"/>
</dbReference>
<organism evidence="1 2">
    <name type="scientific">Rheinheimera pacifica</name>
    <dbReference type="NCBI Taxonomy" id="173990"/>
    <lineage>
        <taxon>Bacteria</taxon>
        <taxon>Pseudomonadati</taxon>
        <taxon>Pseudomonadota</taxon>
        <taxon>Gammaproteobacteria</taxon>
        <taxon>Chromatiales</taxon>
        <taxon>Chromatiaceae</taxon>
        <taxon>Rheinheimera</taxon>
    </lineage>
</organism>
<accession>A0A1H6NLI4</accession>
<proteinExistence type="predicted"/>
<dbReference type="OrthoDB" id="240864at2"/>
<gene>
    <name evidence="1" type="ORF">SAMN05660691_03835</name>
</gene>
<dbReference type="STRING" id="173990.SAMN05660691_03835"/>
<dbReference type="RefSeq" id="WP_092796685.1">
    <property type="nucleotide sequence ID" value="NZ_FNXF01000021.1"/>
</dbReference>
<protein>
    <submittedName>
        <fullName evidence="1">CRISPR-associated protein Csy3</fullName>
    </submittedName>
</protein>
<dbReference type="Pfam" id="PF09615">
    <property type="entry name" value="Cas_Csy3"/>
    <property type="match status" value="1"/>
</dbReference>
<evidence type="ECO:0000313" key="1">
    <source>
        <dbReference type="EMBL" id="SEI11516.1"/>
    </source>
</evidence>
<reference evidence="2" key="1">
    <citation type="submission" date="2016-10" db="EMBL/GenBank/DDBJ databases">
        <authorList>
            <person name="Varghese N."/>
            <person name="Submissions S."/>
        </authorList>
    </citation>
    <scope>NUCLEOTIDE SEQUENCE [LARGE SCALE GENOMIC DNA]</scope>
    <source>
        <strain evidence="2">DSM 17616</strain>
    </source>
</reference>